<dbReference type="PROSITE" id="PS51450">
    <property type="entry name" value="LRR"/>
    <property type="match status" value="1"/>
</dbReference>
<dbReference type="InterPro" id="IPR032675">
    <property type="entry name" value="LRR_dom_sf"/>
</dbReference>
<accession>A9S5A0</accession>
<evidence type="ECO:0000313" key="7">
    <source>
        <dbReference type="EMBL" id="PNR29634.1"/>
    </source>
</evidence>
<keyword evidence="4" id="KW-0539">Nucleus</keyword>
<dbReference type="OrthoDB" id="433501at2759"/>
<dbReference type="SMART" id="SM00369">
    <property type="entry name" value="LRR_TYP"/>
    <property type="match status" value="2"/>
</dbReference>
<evidence type="ECO:0000256" key="2">
    <source>
        <dbReference type="ARBA" id="ARBA00022614"/>
    </source>
</evidence>
<comment type="similarity">
    <text evidence="5">Belongs to the U2 small nuclear ribonucleoprotein A family.</text>
</comment>
<feature type="region of interest" description="Disordered" evidence="6">
    <location>
        <begin position="239"/>
        <end position="279"/>
    </location>
</feature>
<dbReference type="GO" id="GO:0030620">
    <property type="term" value="F:U2 snRNA binding"/>
    <property type="evidence" value="ECO:0007669"/>
    <property type="project" value="InterPro"/>
</dbReference>
<dbReference type="Gramene" id="Pp3c23_20060V3.1">
    <property type="protein sequence ID" value="Pp3c23_20060V3.1"/>
    <property type="gene ID" value="Pp3c23_20060"/>
</dbReference>
<protein>
    <recommendedName>
        <fullName evidence="10">U2A'/phosphoprotein 32 family A C-terminal domain-containing protein</fullName>
    </recommendedName>
</protein>
<dbReference type="RefSeq" id="XP_024363119.1">
    <property type="nucleotide sequence ID" value="XM_024507351.2"/>
</dbReference>
<dbReference type="eggNOG" id="KOG1644">
    <property type="taxonomic scope" value="Eukaryota"/>
</dbReference>
<keyword evidence="2" id="KW-0433">Leucine-rich repeat</keyword>
<evidence type="ECO:0000313" key="8">
    <source>
        <dbReference type="EnsemblPlants" id="Pp3c23_20060V3.1"/>
    </source>
</evidence>
<feature type="compositionally biased region" description="Polar residues" evidence="6">
    <location>
        <begin position="257"/>
        <end position="272"/>
    </location>
</feature>
<dbReference type="GO" id="GO:0000398">
    <property type="term" value="P:mRNA splicing, via spliceosome"/>
    <property type="evidence" value="ECO:0007669"/>
    <property type="project" value="InterPro"/>
</dbReference>
<dbReference type="STRING" id="3218.A9S5A0"/>
<evidence type="ECO:0000256" key="6">
    <source>
        <dbReference type="SAM" id="MobiDB-lite"/>
    </source>
</evidence>
<name>A9S5A0_PHYPA</name>
<reference evidence="7 9" key="2">
    <citation type="journal article" date="2018" name="Plant J.">
        <title>The Physcomitrella patens chromosome-scale assembly reveals moss genome structure and evolution.</title>
        <authorList>
            <person name="Lang D."/>
            <person name="Ullrich K.K."/>
            <person name="Murat F."/>
            <person name="Fuchs J."/>
            <person name="Jenkins J."/>
            <person name="Haas F.B."/>
            <person name="Piednoel M."/>
            <person name="Gundlach H."/>
            <person name="Van Bel M."/>
            <person name="Meyberg R."/>
            <person name="Vives C."/>
            <person name="Morata J."/>
            <person name="Symeonidi A."/>
            <person name="Hiss M."/>
            <person name="Muchero W."/>
            <person name="Kamisugi Y."/>
            <person name="Saleh O."/>
            <person name="Blanc G."/>
            <person name="Decker E.L."/>
            <person name="van Gessel N."/>
            <person name="Grimwood J."/>
            <person name="Hayes R.D."/>
            <person name="Graham S.W."/>
            <person name="Gunter L.E."/>
            <person name="McDaniel S.F."/>
            <person name="Hoernstein S.N.W."/>
            <person name="Larsson A."/>
            <person name="Li F.W."/>
            <person name="Perroud P.F."/>
            <person name="Phillips J."/>
            <person name="Ranjan P."/>
            <person name="Rokshar D.S."/>
            <person name="Rothfels C.J."/>
            <person name="Schneider L."/>
            <person name="Shu S."/>
            <person name="Stevenson D.W."/>
            <person name="Thummler F."/>
            <person name="Tillich M."/>
            <person name="Villarreal Aguilar J.C."/>
            <person name="Widiez T."/>
            <person name="Wong G.K."/>
            <person name="Wymore A."/>
            <person name="Zhang Y."/>
            <person name="Zimmer A.D."/>
            <person name="Quatrano R.S."/>
            <person name="Mayer K.F.X."/>
            <person name="Goodstein D."/>
            <person name="Casacuberta J.M."/>
            <person name="Vandepoele K."/>
            <person name="Reski R."/>
            <person name="Cuming A.C."/>
            <person name="Tuskan G.A."/>
            <person name="Maumus F."/>
            <person name="Salse J."/>
            <person name="Schmutz J."/>
            <person name="Rensing S.A."/>
        </authorList>
    </citation>
    <scope>NUCLEOTIDE SEQUENCE [LARGE SCALE GENOMIC DNA]</scope>
    <source>
        <strain evidence="8 9">cv. Gransden 2004</strain>
    </source>
</reference>
<gene>
    <name evidence="8" type="primary">LOC112276228</name>
    <name evidence="7" type="ORF">PHYPA_028328</name>
</gene>
<dbReference type="Proteomes" id="UP000006727">
    <property type="component" value="Chromosome 23"/>
</dbReference>
<dbReference type="AlphaFoldDB" id="A9S5A0"/>
<organism evidence="7">
    <name type="scientific">Physcomitrium patens</name>
    <name type="common">Spreading-leaved earth moss</name>
    <name type="synonym">Physcomitrella patens</name>
    <dbReference type="NCBI Taxonomy" id="3218"/>
    <lineage>
        <taxon>Eukaryota</taxon>
        <taxon>Viridiplantae</taxon>
        <taxon>Streptophyta</taxon>
        <taxon>Embryophyta</taxon>
        <taxon>Bryophyta</taxon>
        <taxon>Bryophytina</taxon>
        <taxon>Bryopsida</taxon>
        <taxon>Funariidae</taxon>
        <taxon>Funariales</taxon>
        <taxon>Funariaceae</taxon>
        <taxon>Physcomitrium</taxon>
    </lineage>
</organism>
<evidence type="ECO:0008006" key="10">
    <source>
        <dbReference type="Google" id="ProtNLM"/>
    </source>
</evidence>
<comment type="subcellular location">
    <subcellularLocation>
        <location evidence="1">Nucleus</location>
    </subcellularLocation>
</comment>
<dbReference type="HOGENOM" id="CLU_061027_1_0_1"/>
<sequence>MVRVTADLILRSPQYFNAVRERELDLRGNKIGVIENLGATEDQYASIDLSDNEIVKLEGFPHLKRLTTLLLNNNRIARINPNIGAALPKLETLVLTNNRLSNLVDLDHLATLGNLLNLCLLDNVVTKRPNYRLHLIHKLPKLRLLDFKKVKLKERQEAKKLFATENGAPAKAPPPPPAKTFVPGEIPSEDSLEATPVEVEEPSRKGPTPEQIIAIKTAIANSQTLEEVARLEKALKLGQLPSDIVLPGEDGSRKSTTDSNIDVPPSTQQSEEITAMEEE</sequence>
<dbReference type="InterPro" id="IPR001611">
    <property type="entry name" value="Leu-rich_rpt"/>
</dbReference>
<dbReference type="PANTHER" id="PTHR10552">
    <property type="entry name" value="U2 SMALL NUCLEAR RIBONUCLEOPROTEIN A"/>
    <property type="match status" value="1"/>
</dbReference>
<dbReference type="InterPro" id="IPR003591">
    <property type="entry name" value="Leu-rich_rpt_typical-subtyp"/>
</dbReference>
<evidence type="ECO:0000313" key="9">
    <source>
        <dbReference type="Proteomes" id="UP000006727"/>
    </source>
</evidence>
<dbReference type="EMBL" id="ABEU02000023">
    <property type="protein sequence ID" value="PNR29634.1"/>
    <property type="molecule type" value="Genomic_DNA"/>
</dbReference>
<keyword evidence="9" id="KW-1185">Reference proteome</keyword>
<dbReference type="PaxDb" id="3218-PP1S49_103V6.1"/>
<dbReference type="SUPFAM" id="SSF52058">
    <property type="entry name" value="L domain-like"/>
    <property type="match status" value="1"/>
</dbReference>
<dbReference type="Gramene" id="Pp3c23_20060V3.2">
    <property type="protein sequence ID" value="Pp3c23_20060V3.2"/>
    <property type="gene ID" value="Pp3c23_20060"/>
</dbReference>
<evidence type="ECO:0000256" key="3">
    <source>
        <dbReference type="ARBA" id="ARBA00022737"/>
    </source>
</evidence>
<proteinExistence type="inferred from homology"/>
<dbReference type="PANTHER" id="PTHR10552:SF6">
    <property type="entry name" value="U2 SMALL NUCLEAR RIBONUCLEOPROTEIN A"/>
    <property type="match status" value="1"/>
</dbReference>
<evidence type="ECO:0000256" key="1">
    <source>
        <dbReference type="ARBA" id="ARBA00004123"/>
    </source>
</evidence>
<dbReference type="EnsemblPlants" id="Pp3c23_20060V3.1">
    <property type="protein sequence ID" value="Pp3c23_20060V3.1"/>
    <property type="gene ID" value="Pp3c23_20060"/>
</dbReference>
<feature type="region of interest" description="Disordered" evidence="6">
    <location>
        <begin position="161"/>
        <end position="210"/>
    </location>
</feature>
<dbReference type="EnsemblPlants" id="Pp3c23_20060V3.2">
    <property type="protein sequence ID" value="Pp3c23_20060V3.2"/>
    <property type="gene ID" value="Pp3c23_20060"/>
</dbReference>
<evidence type="ECO:0000256" key="5">
    <source>
        <dbReference type="ARBA" id="ARBA00024196"/>
    </source>
</evidence>
<keyword evidence="3" id="KW-0677">Repeat</keyword>
<dbReference type="GeneID" id="112276228"/>
<reference evidence="7 9" key="1">
    <citation type="journal article" date="2008" name="Science">
        <title>The Physcomitrella genome reveals evolutionary insights into the conquest of land by plants.</title>
        <authorList>
            <person name="Rensing S."/>
            <person name="Lang D."/>
            <person name="Zimmer A."/>
            <person name="Terry A."/>
            <person name="Salamov A."/>
            <person name="Shapiro H."/>
            <person name="Nishiyama T."/>
            <person name="Perroud P.-F."/>
            <person name="Lindquist E."/>
            <person name="Kamisugi Y."/>
            <person name="Tanahashi T."/>
            <person name="Sakakibara K."/>
            <person name="Fujita T."/>
            <person name="Oishi K."/>
            <person name="Shin-I T."/>
            <person name="Kuroki Y."/>
            <person name="Toyoda A."/>
            <person name="Suzuki Y."/>
            <person name="Hashimoto A."/>
            <person name="Yamaguchi K."/>
            <person name="Sugano A."/>
            <person name="Kohara Y."/>
            <person name="Fujiyama A."/>
            <person name="Anterola A."/>
            <person name="Aoki S."/>
            <person name="Ashton N."/>
            <person name="Barbazuk W.B."/>
            <person name="Barker E."/>
            <person name="Bennetzen J."/>
            <person name="Bezanilla M."/>
            <person name="Blankenship R."/>
            <person name="Cho S.H."/>
            <person name="Dutcher S."/>
            <person name="Estelle M."/>
            <person name="Fawcett J.A."/>
            <person name="Gundlach H."/>
            <person name="Hanada K."/>
            <person name="Heyl A."/>
            <person name="Hicks K.A."/>
            <person name="Hugh J."/>
            <person name="Lohr M."/>
            <person name="Mayer K."/>
            <person name="Melkozernov A."/>
            <person name="Murata T."/>
            <person name="Nelson D."/>
            <person name="Pils B."/>
            <person name="Prigge M."/>
            <person name="Reiss B."/>
            <person name="Renner T."/>
            <person name="Rombauts S."/>
            <person name="Rushton P."/>
            <person name="Sanderfoot A."/>
            <person name="Schween G."/>
            <person name="Shiu S.-H."/>
            <person name="Stueber K."/>
            <person name="Theodoulou F.L."/>
            <person name="Tu H."/>
            <person name="Van de Peer Y."/>
            <person name="Verrier P.J."/>
            <person name="Waters E."/>
            <person name="Wood A."/>
            <person name="Yang L."/>
            <person name="Cove D."/>
            <person name="Cuming A."/>
            <person name="Hasebe M."/>
            <person name="Lucas S."/>
            <person name="Mishler D.B."/>
            <person name="Reski R."/>
            <person name="Grigoriev I."/>
            <person name="Quatrano R.S."/>
            <person name="Boore J.L."/>
        </authorList>
    </citation>
    <scope>NUCLEOTIDE SEQUENCE [LARGE SCALE GENOMIC DNA]</scope>
    <source>
        <strain evidence="8 9">cv. Gransden 2004</strain>
    </source>
</reference>
<reference evidence="8" key="3">
    <citation type="submission" date="2020-12" db="UniProtKB">
        <authorList>
            <consortium name="EnsemblPlants"/>
        </authorList>
    </citation>
    <scope>IDENTIFICATION</scope>
</reference>
<dbReference type="InterPro" id="IPR044640">
    <property type="entry name" value="RU2A"/>
</dbReference>
<dbReference type="FunFam" id="3.80.10.10:FF:000026">
    <property type="entry name" value="U2 small nuclear ribonucleoprotein A"/>
    <property type="match status" value="1"/>
</dbReference>
<dbReference type="GO" id="GO:0005634">
    <property type="term" value="C:nucleus"/>
    <property type="evidence" value="ECO:0007669"/>
    <property type="project" value="UniProtKB-SubCell"/>
</dbReference>
<dbReference type="Pfam" id="PF14580">
    <property type="entry name" value="LRR_9"/>
    <property type="match status" value="1"/>
</dbReference>
<dbReference type="Gene3D" id="3.80.10.10">
    <property type="entry name" value="Ribonuclease Inhibitor"/>
    <property type="match status" value="1"/>
</dbReference>
<evidence type="ECO:0000256" key="4">
    <source>
        <dbReference type="ARBA" id="ARBA00023242"/>
    </source>
</evidence>